<proteinExistence type="predicted"/>
<dbReference type="InterPro" id="IPR038364">
    <property type="entry name" value="Urocanase_central_sf"/>
</dbReference>
<name>E6QIQ0_9ZZZZ</name>
<evidence type="ECO:0000313" key="2">
    <source>
        <dbReference type="EMBL" id="CBI07116.1"/>
    </source>
</evidence>
<sequence length="243" mass="25838">MLASGSTPFEAVYRNYVALTEVASLADDSGLGGKLILAGALESASGMALVAAANIAGAASLVASSDAQALRQALRDGVVDFLVNSLEEALRILKNEVRKRQAVSVAAAVSREHLIEEMTRRGVLPDLLPPDGVDTGEQRNLEAFVRAGAKRLRMDGAEQQPYVTWSVDQAATRWLPQLDGCARAVIPAEDGARHRWLRLAPRYLGRQAQRQHGVGLNAAERGAFEARVSQLMTAAELGSASLG</sequence>
<dbReference type="Gene3D" id="3.40.50.10730">
    <property type="entry name" value="Urocanase like domains"/>
    <property type="match status" value="1"/>
</dbReference>
<dbReference type="Pfam" id="PF01175">
    <property type="entry name" value="Urocanase"/>
    <property type="match status" value="1"/>
</dbReference>
<dbReference type="EMBL" id="CABQ01000065">
    <property type="protein sequence ID" value="CBI07116.1"/>
    <property type="molecule type" value="Genomic_DNA"/>
</dbReference>
<evidence type="ECO:0000259" key="1">
    <source>
        <dbReference type="Pfam" id="PF01175"/>
    </source>
</evidence>
<reference evidence="2" key="1">
    <citation type="submission" date="2009-10" db="EMBL/GenBank/DDBJ databases">
        <title>Diversity of trophic interactions inside an arsenic-rich microbial ecosystem.</title>
        <authorList>
            <person name="Bertin P.N."/>
            <person name="Heinrich-Salmeron A."/>
            <person name="Pelletier E."/>
            <person name="Goulhen-Chollet F."/>
            <person name="Arsene-Ploetze F."/>
            <person name="Gallien S."/>
            <person name="Calteau A."/>
            <person name="Vallenet D."/>
            <person name="Casiot C."/>
            <person name="Chane-Woon-Ming B."/>
            <person name="Giloteaux L."/>
            <person name="Barakat M."/>
            <person name="Bonnefoy V."/>
            <person name="Bruneel O."/>
            <person name="Chandler M."/>
            <person name="Cleiss J."/>
            <person name="Duran R."/>
            <person name="Elbaz-Poulichet F."/>
            <person name="Fonknechten N."/>
            <person name="Lauga B."/>
            <person name="Mornico D."/>
            <person name="Ortet P."/>
            <person name="Schaeffer C."/>
            <person name="Siguier P."/>
            <person name="Alexander Thil Smith A."/>
            <person name="Van Dorsselaer A."/>
            <person name="Weissenbach J."/>
            <person name="Medigue C."/>
            <person name="Le Paslier D."/>
        </authorList>
    </citation>
    <scope>NUCLEOTIDE SEQUENCE</scope>
</reference>
<dbReference type="InterPro" id="IPR036190">
    <property type="entry name" value="Urocanase_sf"/>
</dbReference>
<comment type="caution">
    <text evidence="2">The sequence shown here is derived from an EMBL/GenBank/DDBJ whole genome shotgun (WGS) entry which is preliminary data.</text>
</comment>
<feature type="domain" description="Urocanase Rossmann-like" evidence="1">
    <location>
        <begin position="16"/>
        <end position="128"/>
    </location>
</feature>
<dbReference type="AlphaFoldDB" id="E6QIQ0"/>
<protein>
    <recommendedName>
        <fullName evidence="1">Urocanase Rossmann-like domain-containing protein</fullName>
    </recommendedName>
</protein>
<organism evidence="2">
    <name type="scientific">mine drainage metagenome</name>
    <dbReference type="NCBI Taxonomy" id="410659"/>
    <lineage>
        <taxon>unclassified sequences</taxon>
        <taxon>metagenomes</taxon>
        <taxon>ecological metagenomes</taxon>
    </lineage>
</organism>
<dbReference type="SUPFAM" id="SSF111326">
    <property type="entry name" value="Urocanase"/>
    <property type="match status" value="1"/>
</dbReference>
<gene>
    <name evidence="2" type="ORF">CARN6_0430</name>
</gene>
<dbReference type="InterPro" id="IPR035085">
    <property type="entry name" value="Urocanase_Rossmann-like"/>
</dbReference>
<accession>E6QIQ0</accession>